<dbReference type="Pfam" id="PF03781">
    <property type="entry name" value="FGE-sulfatase"/>
    <property type="match status" value="1"/>
</dbReference>
<protein>
    <recommendedName>
        <fullName evidence="3">Sulfatase-modifying factor enzyme-like domain-containing protein</fullName>
    </recommendedName>
</protein>
<keyword evidence="2" id="KW-0812">Transmembrane</keyword>
<gene>
    <name evidence="4" type="ORF">DU504_06690</name>
</gene>
<feature type="region of interest" description="Disordered" evidence="1">
    <location>
        <begin position="251"/>
        <end position="276"/>
    </location>
</feature>
<sequence length="399" mass="42201">MILDSVSGDLKKGQSAIEYLMTYGWMLLVVAIVGGAVFSLVQSQGIEASSGFTGGDVAVENFGLSQEGKLDMLLRNTAADPLEVKEVTLSQGGEEFTTGIDEEIDVGDSSPVSSLGAVESSESNSIDVEIVYDAGGLENLTVEGTVSGNLDVTMSGETETSNWAFVDVSEASSDVVDTSGMSDFYIMQYEASTASNEYHGEISNNLDHSPVSVKGNEPWTDINQNEARTVCQDAGYSLPTNKQWQASTMAEIGNSGSQPGGNNDNEGDQGDGEAASFGDAVLTGTGPESFSNELGIYDLNGNVWEWTNTTVDQDDPIHFGGTNDNVDAWDPSYAGPSSLASSGNSDFGNDYYWSSSNDNRAVLRGGYWDNGAQAGVFSMNVFTAPSHSRARIGFRCSLS</sequence>
<evidence type="ECO:0000256" key="1">
    <source>
        <dbReference type="SAM" id="MobiDB-lite"/>
    </source>
</evidence>
<feature type="domain" description="Sulfatase-modifying factor enzyme-like" evidence="3">
    <location>
        <begin position="177"/>
        <end position="396"/>
    </location>
</feature>
<evidence type="ECO:0000259" key="3">
    <source>
        <dbReference type="Pfam" id="PF03781"/>
    </source>
</evidence>
<dbReference type="EMBL" id="QPHM01000001">
    <property type="protein sequence ID" value="RCU47018.1"/>
    <property type="molecule type" value="Genomic_DNA"/>
</dbReference>
<dbReference type="InterPro" id="IPR016187">
    <property type="entry name" value="CTDL_fold"/>
</dbReference>
<proteinExistence type="predicted"/>
<evidence type="ECO:0000256" key="2">
    <source>
        <dbReference type="SAM" id="Phobius"/>
    </source>
</evidence>
<dbReference type="Proteomes" id="UP000252189">
    <property type="component" value="Unassembled WGS sequence"/>
</dbReference>
<dbReference type="RefSeq" id="WP_114448567.1">
    <property type="nucleotide sequence ID" value="NZ_QPHM01000001.1"/>
</dbReference>
<dbReference type="SUPFAM" id="SSF56436">
    <property type="entry name" value="C-type lectin-like"/>
    <property type="match status" value="1"/>
</dbReference>
<keyword evidence="2" id="KW-0472">Membrane</keyword>
<organism evidence="4 5">
    <name type="scientific">Haloplanus salinus</name>
    <dbReference type="NCBI Taxonomy" id="1126245"/>
    <lineage>
        <taxon>Archaea</taxon>
        <taxon>Methanobacteriati</taxon>
        <taxon>Methanobacteriota</taxon>
        <taxon>Stenosarchaea group</taxon>
        <taxon>Halobacteria</taxon>
        <taxon>Halobacteriales</taxon>
        <taxon>Haloferacaceae</taxon>
        <taxon>Haloplanus</taxon>
    </lineage>
</organism>
<dbReference type="InterPro" id="IPR005532">
    <property type="entry name" value="SUMF_dom"/>
</dbReference>
<keyword evidence="2" id="KW-1133">Transmembrane helix</keyword>
<dbReference type="AlphaFoldDB" id="A0A368N909"/>
<feature type="transmembrane region" description="Helical" evidence="2">
    <location>
        <begin position="20"/>
        <end position="41"/>
    </location>
</feature>
<evidence type="ECO:0000313" key="5">
    <source>
        <dbReference type="Proteomes" id="UP000252189"/>
    </source>
</evidence>
<name>A0A368N909_9EURY</name>
<accession>A0A368N909</accession>
<reference evidence="4 5" key="1">
    <citation type="submission" date="2018-07" db="EMBL/GenBank/DDBJ databases">
        <title>Genome sequences of Haloplanus salinus JCM 18368T.</title>
        <authorList>
            <person name="Kim Y.B."/>
            <person name="Roh S.W."/>
        </authorList>
    </citation>
    <scope>NUCLEOTIDE SEQUENCE [LARGE SCALE GENOMIC DNA]</scope>
    <source>
        <strain evidence="4 5">JCM 18368</strain>
    </source>
</reference>
<evidence type="ECO:0000313" key="4">
    <source>
        <dbReference type="EMBL" id="RCU47018.1"/>
    </source>
</evidence>
<dbReference type="Gene3D" id="3.90.1580.10">
    <property type="entry name" value="paralog of FGE (formylglycine-generating enzyme)"/>
    <property type="match status" value="1"/>
</dbReference>
<comment type="caution">
    <text evidence="4">The sequence shown here is derived from an EMBL/GenBank/DDBJ whole genome shotgun (WGS) entry which is preliminary data.</text>
</comment>
<dbReference type="OrthoDB" id="136349at2157"/>
<keyword evidence="5" id="KW-1185">Reference proteome</keyword>
<dbReference type="InterPro" id="IPR042095">
    <property type="entry name" value="SUMF_sf"/>
</dbReference>